<feature type="transmembrane region" description="Helical" evidence="6">
    <location>
        <begin position="117"/>
        <end position="134"/>
    </location>
</feature>
<gene>
    <name evidence="7" type="ORF">H4219_000163</name>
</gene>
<reference evidence="7" key="1">
    <citation type="submission" date="2022-07" db="EMBL/GenBank/DDBJ databases">
        <title>Phylogenomic reconstructions and comparative analyses of Kickxellomycotina fungi.</title>
        <authorList>
            <person name="Reynolds N.K."/>
            <person name="Stajich J.E."/>
            <person name="Barry K."/>
            <person name="Grigoriev I.V."/>
            <person name="Crous P."/>
            <person name="Smith M.E."/>
        </authorList>
    </citation>
    <scope>NUCLEOTIDE SEQUENCE</scope>
    <source>
        <strain evidence="7">NBRC 100468</strain>
    </source>
</reference>
<name>A0A9W8DXS6_9FUNG</name>
<keyword evidence="3 6" id="KW-0812">Transmembrane</keyword>
<proteinExistence type="inferred from homology"/>
<comment type="similarity">
    <text evidence="2">Belongs to the YIP1 family.</text>
</comment>
<dbReference type="AlphaFoldDB" id="A0A9W8DXS6"/>
<dbReference type="InterPro" id="IPR045231">
    <property type="entry name" value="Yip1/4-like"/>
</dbReference>
<dbReference type="GO" id="GO:0006888">
    <property type="term" value="P:endoplasmic reticulum to Golgi vesicle-mediated transport"/>
    <property type="evidence" value="ECO:0007669"/>
    <property type="project" value="InterPro"/>
</dbReference>
<evidence type="ECO:0008006" key="9">
    <source>
        <dbReference type="Google" id="ProtNLM"/>
    </source>
</evidence>
<dbReference type="PANTHER" id="PTHR21236">
    <property type="entry name" value="GOLGI MEMBRANE PROTEIN YIP1"/>
    <property type="match status" value="1"/>
</dbReference>
<dbReference type="Proteomes" id="UP001150538">
    <property type="component" value="Unassembled WGS sequence"/>
</dbReference>
<evidence type="ECO:0000256" key="2">
    <source>
        <dbReference type="ARBA" id="ARBA00010596"/>
    </source>
</evidence>
<organism evidence="7 8">
    <name type="scientific">Mycoemilia scoparia</name>
    <dbReference type="NCBI Taxonomy" id="417184"/>
    <lineage>
        <taxon>Eukaryota</taxon>
        <taxon>Fungi</taxon>
        <taxon>Fungi incertae sedis</taxon>
        <taxon>Zoopagomycota</taxon>
        <taxon>Kickxellomycotina</taxon>
        <taxon>Kickxellomycetes</taxon>
        <taxon>Kickxellales</taxon>
        <taxon>Kickxellaceae</taxon>
        <taxon>Mycoemilia</taxon>
    </lineage>
</organism>
<evidence type="ECO:0000256" key="6">
    <source>
        <dbReference type="SAM" id="Phobius"/>
    </source>
</evidence>
<accession>A0A9W8DXS6</accession>
<evidence type="ECO:0000256" key="5">
    <source>
        <dbReference type="ARBA" id="ARBA00023136"/>
    </source>
</evidence>
<keyword evidence="8" id="KW-1185">Reference proteome</keyword>
<dbReference type="GO" id="GO:0016020">
    <property type="term" value="C:membrane"/>
    <property type="evidence" value="ECO:0007669"/>
    <property type="project" value="UniProtKB-SubCell"/>
</dbReference>
<evidence type="ECO:0000256" key="1">
    <source>
        <dbReference type="ARBA" id="ARBA00004141"/>
    </source>
</evidence>
<protein>
    <recommendedName>
        <fullName evidence="9">Protein YIPF</fullName>
    </recommendedName>
</protein>
<keyword evidence="4 6" id="KW-1133">Transmembrane helix</keyword>
<comment type="subcellular location">
    <subcellularLocation>
        <location evidence="1">Membrane</location>
        <topology evidence="1">Multi-pass membrane protein</topology>
    </subcellularLocation>
</comment>
<feature type="transmembrane region" description="Helical" evidence="6">
    <location>
        <begin position="141"/>
        <end position="161"/>
    </location>
</feature>
<sequence>MQAPAHSVLFDSGDANTDGFGQNAGDGMEMYGDLDFEPMQYTNEYEQPNTQGDISGGVNDFYNGGYTADANGIPPLVERSWLAAFGTGGFPNEPPLLEAVLNPFRKIDTHIYDDTDMAGPLLFILLLGTLLLLTGKSQFGYIYGVALFGCLSIYAILNMMSMSGIDVARTASILGYCLLPLVSLSGIGLLINLK</sequence>
<keyword evidence="5 6" id="KW-0472">Membrane</keyword>
<dbReference type="PANTHER" id="PTHR21236:SF2">
    <property type="entry name" value="PROTEIN YIPF"/>
    <property type="match status" value="1"/>
</dbReference>
<comment type="caution">
    <text evidence="7">The sequence shown here is derived from an EMBL/GenBank/DDBJ whole genome shotgun (WGS) entry which is preliminary data.</text>
</comment>
<dbReference type="GO" id="GO:0005802">
    <property type="term" value="C:trans-Golgi network"/>
    <property type="evidence" value="ECO:0007669"/>
    <property type="project" value="TreeGrafter"/>
</dbReference>
<evidence type="ECO:0000256" key="3">
    <source>
        <dbReference type="ARBA" id="ARBA00022692"/>
    </source>
</evidence>
<evidence type="ECO:0000313" key="7">
    <source>
        <dbReference type="EMBL" id="KAJ1922301.1"/>
    </source>
</evidence>
<evidence type="ECO:0000313" key="8">
    <source>
        <dbReference type="Proteomes" id="UP001150538"/>
    </source>
</evidence>
<dbReference type="EMBL" id="JANBPU010000001">
    <property type="protein sequence ID" value="KAJ1922301.1"/>
    <property type="molecule type" value="Genomic_DNA"/>
</dbReference>
<dbReference type="GO" id="GO:0048280">
    <property type="term" value="P:vesicle fusion with Golgi apparatus"/>
    <property type="evidence" value="ECO:0007669"/>
    <property type="project" value="TreeGrafter"/>
</dbReference>
<feature type="transmembrane region" description="Helical" evidence="6">
    <location>
        <begin position="173"/>
        <end position="193"/>
    </location>
</feature>
<dbReference type="OrthoDB" id="440385at2759"/>
<evidence type="ECO:0000256" key="4">
    <source>
        <dbReference type="ARBA" id="ARBA00022989"/>
    </source>
</evidence>